<dbReference type="GO" id="GO:0000981">
    <property type="term" value="F:DNA-binding transcription factor activity, RNA polymerase II-specific"/>
    <property type="evidence" value="ECO:0007669"/>
    <property type="project" value="InterPro"/>
</dbReference>
<evidence type="ECO:0000256" key="4">
    <source>
        <dbReference type="ARBA" id="ARBA00023242"/>
    </source>
</evidence>
<sequence>MPFLQVRGKSLFYTHVKPESTQHDAPTFLFIHGLGSSHAFYTAVIRHLASSGYPCLSFDTHGSGLSPLLPGQKPASIKSIAQDVEDIAQQVSITPEHLIVVGHSMGAIVVSELAIKLNLKGAILIGPVLPKPALGQIFNARIETVKQRGMEAMADTIPAAATGSSATLTHQAFIRALLLSQQPEGYNSLCRAIAEAERPEYSSARCPVLVVAGEEDKTSPLADAEFMLDVWGCAAQFKSIKTLSGRKRCAQACENCKLRKQRCDGLRPCRRCTRRGLARDCQSSTTRYPLLASSLPSPDPDHFRKGTPPPGGPDPERVSPGGPQMLLHADGGGSTSSQLLSRGFPARVPQMSRLVKDTKGQYMFIGDSATLSFLQNIRRIVRKSLGSCPFVDDPLRHLIVESSPDTRKGWIMSSAQNPPPKQTHEEVEYLQRWYMQSANCVLLLFCRDELARAIKAWQEKDNDKTDPASPVYYLVLAIGAQTGPEDKDELAETFFNYARYLTVESLMEDPDMTTIQAFALITMYLLGASRRNSAFMYLGMGVRAAYALGLHRKDISALFPPAECRARERLWKAVRILDLFMSASLGRPPSTSETRETASKEDYSACNDLSMIFESVLSQIYAKRMISTEVIERISQHHRRWSAQSHQGFEIDGIQSGELLDSSDGAKQPNMGLLNLKQTAFWTIILLSFPFLLKEVSAHVDTNPNSALAGQDVRTSSSSNQVLVYACLEAAIHNVDMLQVIFQAEPVPKRLPFVINSVFVSGLVLGVAAFGDFDITFPIERSLRLALNTLNRFAVNDPVAKRHLVILEHMQGACDKYMEMRARWKMERQSHLVGGLFGSIHSIGVPGSEQSNELSGMQGVGDTTQSPGAAQGASATRSQTPVLDVTAGGVAQHQDEMPAGFSDLIPAISPSFLWFDTFGETVPLYPTVDAGMVDMEAAGPDAVMRPPVNYNEFVM</sequence>
<organism evidence="7 8">
    <name type="scientific">Thelonectria olida</name>
    <dbReference type="NCBI Taxonomy" id="1576542"/>
    <lineage>
        <taxon>Eukaryota</taxon>
        <taxon>Fungi</taxon>
        <taxon>Dikarya</taxon>
        <taxon>Ascomycota</taxon>
        <taxon>Pezizomycotina</taxon>
        <taxon>Sordariomycetes</taxon>
        <taxon>Hypocreomycetidae</taxon>
        <taxon>Hypocreales</taxon>
        <taxon>Nectriaceae</taxon>
        <taxon>Thelonectria</taxon>
    </lineage>
</organism>
<protein>
    <recommendedName>
        <fullName evidence="6">Zn(2)-C6 fungal-type domain-containing protein</fullName>
    </recommendedName>
</protein>
<evidence type="ECO:0000256" key="5">
    <source>
        <dbReference type="SAM" id="MobiDB-lite"/>
    </source>
</evidence>
<feature type="domain" description="Zn(2)-C6 fungal-type" evidence="6">
    <location>
        <begin position="252"/>
        <end position="281"/>
    </location>
</feature>
<dbReference type="InterPro" id="IPR022742">
    <property type="entry name" value="Hydrolase_4"/>
</dbReference>
<dbReference type="PANTHER" id="PTHR47424:SF9">
    <property type="entry name" value="TAH-2"/>
    <property type="match status" value="1"/>
</dbReference>
<dbReference type="GO" id="GO:0000978">
    <property type="term" value="F:RNA polymerase II cis-regulatory region sequence-specific DNA binding"/>
    <property type="evidence" value="ECO:0007669"/>
    <property type="project" value="TreeGrafter"/>
</dbReference>
<dbReference type="AlphaFoldDB" id="A0A9P8WDK3"/>
<keyword evidence="4" id="KW-0539">Nucleus</keyword>
<keyword evidence="8" id="KW-1185">Reference proteome</keyword>
<proteinExistence type="predicted"/>
<keyword evidence="1" id="KW-0479">Metal-binding</keyword>
<evidence type="ECO:0000313" key="8">
    <source>
        <dbReference type="Proteomes" id="UP000777438"/>
    </source>
</evidence>
<gene>
    <name evidence="7" type="ORF">B0T10DRAFT_509215</name>
</gene>
<evidence type="ECO:0000256" key="3">
    <source>
        <dbReference type="ARBA" id="ARBA00023163"/>
    </source>
</evidence>
<dbReference type="Pfam" id="PF04082">
    <property type="entry name" value="Fungal_trans"/>
    <property type="match status" value="1"/>
</dbReference>
<dbReference type="OrthoDB" id="47007at2759"/>
<dbReference type="SUPFAM" id="SSF57701">
    <property type="entry name" value="Zn2/Cys6 DNA-binding domain"/>
    <property type="match status" value="1"/>
</dbReference>
<evidence type="ECO:0000256" key="2">
    <source>
        <dbReference type="ARBA" id="ARBA00023015"/>
    </source>
</evidence>
<dbReference type="InterPro" id="IPR001138">
    <property type="entry name" value="Zn2Cys6_DnaBD"/>
</dbReference>
<dbReference type="Proteomes" id="UP000777438">
    <property type="component" value="Unassembled WGS sequence"/>
</dbReference>
<dbReference type="InterPro" id="IPR051127">
    <property type="entry name" value="Fungal_SecMet_Regulators"/>
</dbReference>
<keyword evidence="3" id="KW-0804">Transcription</keyword>
<accession>A0A9P8WDK3</accession>
<dbReference type="PROSITE" id="PS50048">
    <property type="entry name" value="ZN2_CY6_FUNGAL_2"/>
    <property type="match status" value="1"/>
</dbReference>
<name>A0A9P8WDK3_9HYPO</name>
<dbReference type="SMART" id="SM00066">
    <property type="entry name" value="GAL4"/>
    <property type="match status" value="1"/>
</dbReference>
<comment type="caution">
    <text evidence="7">The sequence shown here is derived from an EMBL/GenBank/DDBJ whole genome shotgun (WGS) entry which is preliminary data.</text>
</comment>
<dbReference type="GO" id="GO:0008270">
    <property type="term" value="F:zinc ion binding"/>
    <property type="evidence" value="ECO:0007669"/>
    <property type="project" value="InterPro"/>
</dbReference>
<dbReference type="InterPro" id="IPR007219">
    <property type="entry name" value="XnlR_reg_dom"/>
</dbReference>
<evidence type="ECO:0000259" key="6">
    <source>
        <dbReference type="PROSITE" id="PS50048"/>
    </source>
</evidence>
<dbReference type="PANTHER" id="PTHR47424">
    <property type="entry name" value="REGULATORY PROTEIN GAL4"/>
    <property type="match status" value="1"/>
</dbReference>
<dbReference type="GO" id="GO:0000435">
    <property type="term" value="P:positive regulation of transcription from RNA polymerase II promoter by galactose"/>
    <property type="evidence" value="ECO:0007669"/>
    <property type="project" value="TreeGrafter"/>
</dbReference>
<keyword evidence="2" id="KW-0805">Transcription regulation</keyword>
<dbReference type="PROSITE" id="PS00463">
    <property type="entry name" value="ZN2_CY6_FUNGAL_1"/>
    <property type="match status" value="1"/>
</dbReference>
<dbReference type="CDD" id="cd12148">
    <property type="entry name" value="fungal_TF_MHR"/>
    <property type="match status" value="1"/>
</dbReference>
<dbReference type="Gene3D" id="4.10.240.10">
    <property type="entry name" value="Zn(2)-C6 fungal-type DNA-binding domain"/>
    <property type="match status" value="1"/>
</dbReference>
<dbReference type="InterPro" id="IPR029058">
    <property type="entry name" value="AB_hydrolase_fold"/>
</dbReference>
<dbReference type="EMBL" id="JAGPYM010000005">
    <property type="protein sequence ID" value="KAH6894726.1"/>
    <property type="molecule type" value="Genomic_DNA"/>
</dbReference>
<dbReference type="SMART" id="SM00906">
    <property type="entry name" value="Fungal_trans"/>
    <property type="match status" value="1"/>
</dbReference>
<feature type="region of interest" description="Disordered" evidence="5">
    <location>
        <begin position="289"/>
        <end position="340"/>
    </location>
</feature>
<dbReference type="Pfam" id="PF12146">
    <property type="entry name" value="Hydrolase_4"/>
    <property type="match status" value="1"/>
</dbReference>
<dbReference type="Gene3D" id="3.40.50.1820">
    <property type="entry name" value="alpha/beta hydrolase"/>
    <property type="match status" value="1"/>
</dbReference>
<evidence type="ECO:0000256" key="1">
    <source>
        <dbReference type="ARBA" id="ARBA00022723"/>
    </source>
</evidence>
<dbReference type="CDD" id="cd00067">
    <property type="entry name" value="GAL4"/>
    <property type="match status" value="1"/>
</dbReference>
<dbReference type="InterPro" id="IPR036864">
    <property type="entry name" value="Zn2-C6_fun-type_DNA-bd_sf"/>
</dbReference>
<reference evidence="7 8" key="1">
    <citation type="journal article" date="2021" name="Nat. Commun.">
        <title>Genetic determinants of endophytism in the Arabidopsis root mycobiome.</title>
        <authorList>
            <person name="Mesny F."/>
            <person name="Miyauchi S."/>
            <person name="Thiergart T."/>
            <person name="Pickel B."/>
            <person name="Atanasova L."/>
            <person name="Karlsson M."/>
            <person name="Huettel B."/>
            <person name="Barry K.W."/>
            <person name="Haridas S."/>
            <person name="Chen C."/>
            <person name="Bauer D."/>
            <person name="Andreopoulos W."/>
            <person name="Pangilinan J."/>
            <person name="LaButti K."/>
            <person name="Riley R."/>
            <person name="Lipzen A."/>
            <person name="Clum A."/>
            <person name="Drula E."/>
            <person name="Henrissat B."/>
            <person name="Kohler A."/>
            <person name="Grigoriev I.V."/>
            <person name="Martin F.M."/>
            <person name="Hacquard S."/>
        </authorList>
    </citation>
    <scope>NUCLEOTIDE SEQUENCE [LARGE SCALE GENOMIC DNA]</scope>
    <source>
        <strain evidence="7 8">MPI-CAGE-CH-0241</strain>
    </source>
</reference>
<dbReference type="Pfam" id="PF00172">
    <property type="entry name" value="Zn_clus"/>
    <property type="match status" value="1"/>
</dbReference>
<dbReference type="GO" id="GO:0006351">
    <property type="term" value="P:DNA-templated transcription"/>
    <property type="evidence" value="ECO:0007669"/>
    <property type="project" value="InterPro"/>
</dbReference>
<feature type="region of interest" description="Disordered" evidence="5">
    <location>
        <begin position="848"/>
        <end position="879"/>
    </location>
</feature>
<dbReference type="SUPFAM" id="SSF53474">
    <property type="entry name" value="alpha/beta-Hydrolases"/>
    <property type="match status" value="1"/>
</dbReference>
<dbReference type="GO" id="GO:0005634">
    <property type="term" value="C:nucleus"/>
    <property type="evidence" value="ECO:0007669"/>
    <property type="project" value="TreeGrafter"/>
</dbReference>
<evidence type="ECO:0000313" key="7">
    <source>
        <dbReference type="EMBL" id="KAH6894726.1"/>
    </source>
</evidence>